<accession>A0A251V5H4</accession>
<evidence type="ECO:0000313" key="3">
    <source>
        <dbReference type="Proteomes" id="UP000215914"/>
    </source>
</evidence>
<reference evidence="3" key="1">
    <citation type="journal article" date="2017" name="Nature">
        <title>The sunflower genome provides insights into oil metabolism, flowering and Asterid evolution.</title>
        <authorList>
            <person name="Badouin H."/>
            <person name="Gouzy J."/>
            <person name="Grassa C.J."/>
            <person name="Murat F."/>
            <person name="Staton S.E."/>
            <person name="Cottret L."/>
            <person name="Lelandais-Briere C."/>
            <person name="Owens G.L."/>
            <person name="Carrere S."/>
            <person name="Mayjonade B."/>
            <person name="Legrand L."/>
            <person name="Gill N."/>
            <person name="Kane N.C."/>
            <person name="Bowers J.E."/>
            <person name="Hubner S."/>
            <person name="Bellec A."/>
            <person name="Berard A."/>
            <person name="Berges H."/>
            <person name="Blanchet N."/>
            <person name="Boniface M.C."/>
            <person name="Brunel D."/>
            <person name="Catrice O."/>
            <person name="Chaidir N."/>
            <person name="Claudel C."/>
            <person name="Donnadieu C."/>
            <person name="Faraut T."/>
            <person name="Fievet G."/>
            <person name="Helmstetter N."/>
            <person name="King M."/>
            <person name="Knapp S.J."/>
            <person name="Lai Z."/>
            <person name="Le Paslier M.C."/>
            <person name="Lippi Y."/>
            <person name="Lorenzon L."/>
            <person name="Mandel J.R."/>
            <person name="Marage G."/>
            <person name="Marchand G."/>
            <person name="Marquand E."/>
            <person name="Bret-Mestries E."/>
            <person name="Morien E."/>
            <person name="Nambeesan S."/>
            <person name="Nguyen T."/>
            <person name="Pegot-Espagnet P."/>
            <person name="Pouilly N."/>
            <person name="Raftis F."/>
            <person name="Sallet E."/>
            <person name="Schiex T."/>
            <person name="Thomas J."/>
            <person name="Vandecasteele C."/>
            <person name="Vares D."/>
            <person name="Vear F."/>
            <person name="Vautrin S."/>
            <person name="Crespi M."/>
            <person name="Mangin B."/>
            <person name="Burke J.M."/>
            <person name="Salse J."/>
            <person name="Munos S."/>
            <person name="Vincourt P."/>
            <person name="Rieseberg L.H."/>
            <person name="Langlade N.B."/>
        </authorList>
    </citation>
    <scope>NUCLEOTIDE SEQUENCE [LARGE SCALE GENOMIC DNA]</scope>
    <source>
        <strain evidence="3">cv. SF193</strain>
    </source>
</reference>
<dbReference type="GO" id="GO:0030968">
    <property type="term" value="P:endoplasmic reticulum unfolded protein response"/>
    <property type="evidence" value="ECO:0007669"/>
    <property type="project" value="InterPro"/>
</dbReference>
<sequence length="94" mass="10463">MMSGRWLIMHHVATLIAQRQEVQGLIQNYNRAGGLTRSSLSIPTAVQEFVLGGYDAEATTAYNRNLSDISTLKDPHSKDASQRYHAHQYTNGTT</sequence>
<name>A0A251V5H4_HELAN</name>
<feature type="region of interest" description="Disordered" evidence="1">
    <location>
        <begin position="72"/>
        <end position="94"/>
    </location>
</feature>
<dbReference type="GO" id="GO:0036503">
    <property type="term" value="P:ERAD pathway"/>
    <property type="evidence" value="ECO:0007669"/>
    <property type="project" value="InterPro"/>
</dbReference>
<dbReference type="PANTHER" id="PTHR15414:SF0">
    <property type="entry name" value="ENDOPLASMIC RETICULUM LECTIN 1"/>
    <property type="match status" value="1"/>
</dbReference>
<dbReference type="Proteomes" id="UP000215914">
    <property type="component" value="Chromosome 3"/>
</dbReference>
<keyword evidence="3" id="KW-1185">Reference proteome</keyword>
<dbReference type="STRING" id="4232.A0A251V5H4"/>
<evidence type="ECO:0000256" key="1">
    <source>
        <dbReference type="SAM" id="MobiDB-lite"/>
    </source>
</evidence>
<protein>
    <submittedName>
        <fullName evidence="2">Uncharacterized protein</fullName>
    </submittedName>
</protein>
<evidence type="ECO:0000313" key="2">
    <source>
        <dbReference type="EMBL" id="OTG30845.1"/>
    </source>
</evidence>
<feature type="compositionally biased region" description="Basic and acidic residues" evidence="1">
    <location>
        <begin position="72"/>
        <end position="82"/>
    </location>
</feature>
<proteinExistence type="predicted"/>
<dbReference type="InterPro" id="IPR045149">
    <property type="entry name" value="OS-9-like"/>
</dbReference>
<dbReference type="AlphaFoldDB" id="A0A251V5H4"/>
<gene>
    <name evidence="2" type="ORF">HannXRQ_Chr03g0068961</name>
</gene>
<organism evidence="2 3">
    <name type="scientific">Helianthus annuus</name>
    <name type="common">Common sunflower</name>
    <dbReference type="NCBI Taxonomy" id="4232"/>
    <lineage>
        <taxon>Eukaryota</taxon>
        <taxon>Viridiplantae</taxon>
        <taxon>Streptophyta</taxon>
        <taxon>Embryophyta</taxon>
        <taxon>Tracheophyta</taxon>
        <taxon>Spermatophyta</taxon>
        <taxon>Magnoliopsida</taxon>
        <taxon>eudicotyledons</taxon>
        <taxon>Gunneridae</taxon>
        <taxon>Pentapetalae</taxon>
        <taxon>asterids</taxon>
        <taxon>campanulids</taxon>
        <taxon>Asterales</taxon>
        <taxon>Asteraceae</taxon>
        <taxon>Asteroideae</taxon>
        <taxon>Heliantheae alliance</taxon>
        <taxon>Heliantheae</taxon>
        <taxon>Helianthus</taxon>
    </lineage>
</organism>
<dbReference type="PANTHER" id="PTHR15414">
    <property type="entry name" value="OS-9-RELATED"/>
    <property type="match status" value="1"/>
</dbReference>
<dbReference type="InParanoid" id="A0A251V5H4"/>
<dbReference type="EMBL" id="CM007892">
    <property type="protein sequence ID" value="OTG30845.1"/>
    <property type="molecule type" value="Genomic_DNA"/>
</dbReference>